<accession>A0ABT6AAF4</accession>
<gene>
    <name evidence="1" type="ORF">P3H78_24005</name>
</gene>
<keyword evidence="2" id="KW-1185">Reference proteome</keyword>
<dbReference type="InterPro" id="IPR029278">
    <property type="entry name" value="Imm26"/>
</dbReference>
<evidence type="ECO:0000313" key="1">
    <source>
        <dbReference type="EMBL" id="MDF3301635.1"/>
    </source>
</evidence>
<comment type="caution">
    <text evidence="1">The sequence shown here is derived from an EMBL/GenBank/DDBJ whole genome shotgun (WGS) entry which is preliminary data.</text>
</comment>
<evidence type="ECO:0008006" key="3">
    <source>
        <dbReference type="Google" id="ProtNLM"/>
    </source>
</evidence>
<reference evidence="1 2" key="1">
    <citation type="submission" date="2023-03" db="EMBL/GenBank/DDBJ databases">
        <title>Draft genome sequence of Streptomyces sp. K1PA1 isolated from peat swamp forest in Thailand.</title>
        <authorList>
            <person name="Klaysubun C."/>
            <person name="Duangmal K."/>
        </authorList>
    </citation>
    <scope>NUCLEOTIDE SEQUENCE [LARGE SCALE GENOMIC DNA]</scope>
    <source>
        <strain evidence="1 2">K1PA1</strain>
    </source>
</reference>
<sequence length="150" mass="16791">MSVRFTAGGILRLSLPDGQFAYGVMLGVRPYMAFYRDLAVGEGLTSFEQDPLFIIAVHNSAYSKGRWGSIISRAPKESLPPIPAFFRQDILNRADCVIVDADGKETVVSPVECVGLERSAVWSAEHIETRIEDHYAERPNRFVESMRVKQ</sequence>
<evidence type="ECO:0000313" key="2">
    <source>
        <dbReference type="Proteomes" id="UP001221150"/>
    </source>
</evidence>
<dbReference type="EMBL" id="JARJBB010000014">
    <property type="protein sequence ID" value="MDF3301635.1"/>
    <property type="molecule type" value="Genomic_DNA"/>
</dbReference>
<protein>
    <recommendedName>
        <fullName evidence="3">Immunity protein 26 of polymorphic toxin system</fullName>
    </recommendedName>
</protein>
<proteinExistence type="predicted"/>
<dbReference type="Proteomes" id="UP001221150">
    <property type="component" value="Unassembled WGS sequence"/>
</dbReference>
<dbReference type="Pfam" id="PF15428">
    <property type="entry name" value="Imm26"/>
    <property type="match status" value="1"/>
</dbReference>
<name>A0ABT6AAF4_9ACTN</name>
<organism evidence="1 2">
    <name type="scientific">Streptomyces tropicalis</name>
    <dbReference type="NCBI Taxonomy" id="3034234"/>
    <lineage>
        <taxon>Bacteria</taxon>
        <taxon>Bacillati</taxon>
        <taxon>Actinomycetota</taxon>
        <taxon>Actinomycetes</taxon>
        <taxon>Kitasatosporales</taxon>
        <taxon>Streptomycetaceae</taxon>
        <taxon>Streptomyces</taxon>
    </lineage>
</organism>
<dbReference type="RefSeq" id="WP_276111211.1">
    <property type="nucleotide sequence ID" value="NZ_JARJBB010000014.1"/>
</dbReference>